<evidence type="ECO:0000256" key="1">
    <source>
        <dbReference type="SAM" id="MobiDB-lite"/>
    </source>
</evidence>
<evidence type="ECO:0000313" key="4">
    <source>
        <dbReference type="Proteomes" id="UP001153714"/>
    </source>
</evidence>
<keyword evidence="2" id="KW-0732">Signal</keyword>
<feature type="signal peptide" evidence="2">
    <location>
        <begin position="1"/>
        <end position="18"/>
    </location>
</feature>
<evidence type="ECO:0000256" key="2">
    <source>
        <dbReference type="SAM" id="SignalP"/>
    </source>
</evidence>
<dbReference type="Proteomes" id="UP001153714">
    <property type="component" value="Chromosome 11"/>
</dbReference>
<reference evidence="3" key="1">
    <citation type="submission" date="2021-12" db="EMBL/GenBank/DDBJ databases">
        <authorList>
            <person name="King R."/>
        </authorList>
    </citation>
    <scope>NUCLEOTIDE SEQUENCE</scope>
</reference>
<feature type="chain" id="PRO_5040224399" evidence="2">
    <location>
        <begin position="19"/>
        <end position="240"/>
    </location>
</feature>
<proteinExistence type="predicted"/>
<accession>A0A9N9QV17</accession>
<name>A0A9N9QV17_9NEOP</name>
<protein>
    <submittedName>
        <fullName evidence="3">Uncharacterized protein</fullName>
    </submittedName>
</protein>
<sequence length="240" mass="26812">MRHIVIFIIVINVSLITSRPKDYLYRNLTFNNGNIGTNKNVNSTTSTDKQRICDSSTRECVAYESGEHIGVSNPPRPPKTANGLGVSEDIHWSRSPYQVDGLNNAQKIVTFTHFSKDMQLSADPKLLAELNPMPPITRLPKVLVNRQDIVGTKRFDPQFYHLTSRVTRDDDDMEEFMKQLAHDANMDNILPTMEVPLARSRSYGNEKSSSVAVYPGNVNDCGVPILFSCVPNVNIGFISG</sequence>
<dbReference type="EMBL" id="OU893342">
    <property type="protein sequence ID" value="CAG9783880.1"/>
    <property type="molecule type" value="Genomic_DNA"/>
</dbReference>
<feature type="region of interest" description="Disordered" evidence="1">
    <location>
        <begin position="67"/>
        <end position="86"/>
    </location>
</feature>
<gene>
    <name evidence="3" type="ORF">DIATSA_LOCUS2016</name>
</gene>
<reference evidence="3" key="2">
    <citation type="submission" date="2022-10" db="EMBL/GenBank/DDBJ databases">
        <authorList>
            <consortium name="ENA_rothamsted_submissions"/>
            <consortium name="culmorum"/>
            <person name="King R."/>
        </authorList>
    </citation>
    <scope>NUCLEOTIDE SEQUENCE</scope>
</reference>
<keyword evidence="4" id="KW-1185">Reference proteome</keyword>
<dbReference type="AlphaFoldDB" id="A0A9N9QV17"/>
<organism evidence="3 4">
    <name type="scientific">Diatraea saccharalis</name>
    <name type="common">sugarcane borer</name>
    <dbReference type="NCBI Taxonomy" id="40085"/>
    <lineage>
        <taxon>Eukaryota</taxon>
        <taxon>Metazoa</taxon>
        <taxon>Ecdysozoa</taxon>
        <taxon>Arthropoda</taxon>
        <taxon>Hexapoda</taxon>
        <taxon>Insecta</taxon>
        <taxon>Pterygota</taxon>
        <taxon>Neoptera</taxon>
        <taxon>Endopterygota</taxon>
        <taxon>Lepidoptera</taxon>
        <taxon>Glossata</taxon>
        <taxon>Ditrysia</taxon>
        <taxon>Pyraloidea</taxon>
        <taxon>Crambidae</taxon>
        <taxon>Crambinae</taxon>
        <taxon>Diatraea</taxon>
    </lineage>
</organism>
<evidence type="ECO:0000313" key="3">
    <source>
        <dbReference type="EMBL" id="CAG9783880.1"/>
    </source>
</evidence>
<dbReference type="OrthoDB" id="7025731at2759"/>